<keyword evidence="2" id="KW-0732">Signal</keyword>
<dbReference type="OrthoDB" id="10621950at2759"/>
<dbReference type="Proteomes" id="UP000751190">
    <property type="component" value="Unassembled WGS sequence"/>
</dbReference>
<reference evidence="3" key="1">
    <citation type="submission" date="2021-05" db="EMBL/GenBank/DDBJ databases">
        <title>The genome of the haptophyte Pavlova lutheri (Diacronema luteri, Pavlovales) - a model for lipid biosynthesis in eukaryotic algae.</title>
        <authorList>
            <person name="Hulatt C.J."/>
            <person name="Posewitz M.C."/>
        </authorList>
    </citation>
    <scope>NUCLEOTIDE SEQUENCE</scope>
    <source>
        <strain evidence="3">NIVA-4/92</strain>
    </source>
</reference>
<proteinExistence type="predicted"/>
<organism evidence="3 4">
    <name type="scientific">Diacronema lutheri</name>
    <name type="common">Unicellular marine alga</name>
    <name type="synonym">Monochrysis lutheri</name>
    <dbReference type="NCBI Taxonomy" id="2081491"/>
    <lineage>
        <taxon>Eukaryota</taxon>
        <taxon>Haptista</taxon>
        <taxon>Haptophyta</taxon>
        <taxon>Pavlovophyceae</taxon>
        <taxon>Pavlovales</taxon>
        <taxon>Pavlovaceae</taxon>
        <taxon>Diacronema</taxon>
    </lineage>
</organism>
<keyword evidence="4" id="KW-1185">Reference proteome</keyword>
<name>A0A8J6C6L7_DIALT</name>
<gene>
    <name evidence="3" type="ORF">KFE25_002517</name>
</gene>
<sequence length="342" mass="35788">MWLRGTLLAACALVGHAGQAGGRLGAGRSIARWPRALSARSPGLVVDVRALTMSDGGSRVGATADTFAESVVEYAVEVEVVESRDVAPVDVELVRAKRASAGRYIDAQPIKDDVDGLIAVGSAALGDAVDEVGEIADALARKLIDFKDSDGAREAASHLGTASEAVAELLNIAQIVADSLTNKTSSSALTTSRFRPPGSRITEAITNAATAMFLSSVRALAVVLRDVVLAPEVSEHALKAVRDTAKAAGAFGRAALQRLDGGAAERERKAARERQRRAPEGDVVDAQWVQKRPGAFGGVEIVDSSRKRRRNQQRASAFGARMTVPDAESAPPRASRPGDNAP</sequence>
<evidence type="ECO:0000313" key="3">
    <source>
        <dbReference type="EMBL" id="KAG8459110.1"/>
    </source>
</evidence>
<evidence type="ECO:0000256" key="1">
    <source>
        <dbReference type="SAM" id="MobiDB-lite"/>
    </source>
</evidence>
<comment type="caution">
    <text evidence="3">The sequence shown here is derived from an EMBL/GenBank/DDBJ whole genome shotgun (WGS) entry which is preliminary data.</text>
</comment>
<feature type="chain" id="PRO_5035297579" evidence="2">
    <location>
        <begin position="18"/>
        <end position="342"/>
    </location>
</feature>
<feature type="region of interest" description="Disordered" evidence="1">
    <location>
        <begin position="302"/>
        <end position="342"/>
    </location>
</feature>
<feature type="signal peptide" evidence="2">
    <location>
        <begin position="1"/>
        <end position="17"/>
    </location>
</feature>
<protein>
    <submittedName>
        <fullName evidence="3">Uncharacterized protein</fullName>
    </submittedName>
</protein>
<dbReference type="EMBL" id="JAGTXO010000044">
    <property type="protein sequence ID" value="KAG8459110.1"/>
    <property type="molecule type" value="Genomic_DNA"/>
</dbReference>
<evidence type="ECO:0000313" key="4">
    <source>
        <dbReference type="Proteomes" id="UP000751190"/>
    </source>
</evidence>
<evidence type="ECO:0000256" key="2">
    <source>
        <dbReference type="SAM" id="SignalP"/>
    </source>
</evidence>
<dbReference type="AlphaFoldDB" id="A0A8J6C6L7"/>
<accession>A0A8J6C6L7</accession>